<organism evidence="2">
    <name type="scientific">Diabrotica virgifera virgifera</name>
    <name type="common">western corn rootworm</name>
    <dbReference type="NCBI Taxonomy" id="50390"/>
    <lineage>
        <taxon>Eukaryota</taxon>
        <taxon>Metazoa</taxon>
        <taxon>Ecdysozoa</taxon>
        <taxon>Arthropoda</taxon>
        <taxon>Hexapoda</taxon>
        <taxon>Insecta</taxon>
        <taxon>Pterygota</taxon>
        <taxon>Neoptera</taxon>
        <taxon>Endopterygota</taxon>
        <taxon>Coleoptera</taxon>
        <taxon>Polyphaga</taxon>
        <taxon>Cucujiformia</taxon>
        <taxon>Chrysomeloidea</taxon>
        <taxon>Chrysomelidae</taxon>
        <taxon>Galerucinae</taxon>
        <taxon>Diabroticina</taxon>
        <taxon>Diabroticites</taxon>
        <taxon>Diabrotica</taxon>
    </lineage>
</organism>
<proteinExistence type="predicted"/>
<protein>
    <submittedName>
        <fullName evidence="2">Uncharacterized protein LOC114347961</fullName>
    </submittedName>
</protein>
<accession>A0A6P7H774</accession>
<dbReference type="RefSeq" id="XP_028154407.1">
    <property type="nucleotide sequence ID" value="XM_028298606.1"/>
</dbReference>
<dbReference type="AlphaFoldDB" id="A0A6P7H774"/>
<dbReference type="InParanoid" id="A0A6P7H774"/>
<gene>
    <name evidence="2" type="primary">LOC114347961</name>
</gene>
<name>A0A6P7H774_DIAVI</name>
<sequence length="126" mass="14096">MSLSQPNQIPKNTNCNQNNFLSQPNPVSFSPPMKKKRKSNSPTIQSPIHEPLFPFSFGPSQPLPINSNKPNYACLETKKSSIASNLSIFIVDFLNKILSSNNRQPIDIKLITSSIEQVLEDTLKNQ</sequence>
<evidence type="ECO:0000256" key="1">
    <source>
        <dbReference type="SAM" id="MobiDB-lite"/>
    </source>
</evidence>
<feature type="region of interest" description="Disordered" evidence="1">
    <location>
        <begin position="1"/>
        <end position="55"/>
    </location>
</feature>
<evidence type="ECO:0000313" key="2">
    <source>
        <dbReference type="RefSeq" id="XP_028154407.1"/>
    </source>
</evidence>
<feature type="compositionally biased region" description="Polar residues" evidence="1">
    <location>
        <begin position="1"/>
        <end position="28"/>
    </location>
</feature>
<reference evidence="2" key="1">
    <citation type="submission" date="2025-08" db="UniProtKB">
        <authorList>
            <consortium name="RefSeq"/>
        </authorList>
    </citation>
    <scope>IDENTIFICATION</scope>
    <source>
        <tissue evidence="2">Whole insect</tissue>
    </source>
</reference>